<gene>
    <name evidence="1" type="ORF">OKJ99_17080</name>
</gene>
<comment type="caution">
    <text evidence="1">The sequence shown here is derived from an EMBL/GenBank/DDBJ whole genome shotgun (WGS) entry which is preliminary data.</text>
</comment>
<keyword evidence="2" id="KW-1185">Reference proteome</keyword>
<dbReference type="SUPFAM" id="SSF160379">
    <property type="entry name" value="SP0830-like"/>
    <property type="match status" value="1"/>
</dbReference>
<dbReference type="EMBL" id="JAOZYC010000111">
    <property type="protein sequence ID" value="MEB8339210.1"/>
    <property type="molecule type" value="Genomic_DNA"/>
</dbReference>
<protein>
    <submittedName>
        <fullName evidence="1">DUF1697 domain-containing protein</fullName>
    </submittedName>
</protein>
<dbReference type="Proteomes" id="UP001354931">
    <property type="component" value="Unassembled WGS sequence"/>
</dbReference>
<accession>A0ABU6F769</accession>
<dbReference type="PANTHER" id="PTHR36439">
    <property type="entry name" value="BLL4334 PROTEIN"/>
    <property type="match status" value="1"/>
</dbReference>
<reference evidence="1 2" key="1">
    <citation type="submission" date="2022-10" db="EMBL/GenBank/DDBJ databases">
        <authorList>
            <person name="Xie J."/>
            <person name="Shen N."/>
        </authorList>
    </citation>
    <scope>NUCLEOTIDE SEQUENCE [LARGE SCALE GENOMIC DNA]</scope>
    <source>
        <strain evidence="1 2">YIM65594</strain>
    </source>
</reference>
<dbReference type="Gene3D" id="3.30.70.1280">
    <property type="entry name" value="SP0830-like domains"/>
    <property type="match status" value="1"/>
</dbReference>
<dbReference type="PANTHER" id="PTHR36439:SF1">
    <property type="entry name" value="DUF1697 DOMAIN-CONTAINING PROTEIN"/>
    <property type="match status" value="1"/>
</dbReference>
<name>A0ABU6F769_9ACTN</name>
<evidence type="ECO:0000313" key="2">
    <source>
        <dbReference type="Proteomes" id="UP001354931"/>
    </source>
</evidence>
<dbReference type="RefSeq" id="WP_326017156.1">
    <property type="nucleotide sequence ID" value="NZ_JAOZYC010000111.1"/>
</dbReference>
<sequence>MTQGTTIEGYAALLRGINVGGNKKVPMAGLRPVIESLGLADVRTYLQSGNVAFTAPDGGDEDSLAATLTKAIADEFGFTVDVLVRGHAYLKAVMDACPFPAAELEAKQLHVTYFSRPVTAERFAAVDPAAYAPEDFRVGDRALYLYAPQGLGVSKLGAQLSRPALNKGLIATSRNWNTVTKLVELTAPR</sequence>
<dbReference type="Pfam" id="PF08002">
    <property type="entry name" value="DUF1697"/>
    <property type="match status" value="1"/>
</dbReference>
<dbReference type="PIRSF" id="PIRSF008502">
    <property type="entry name" value="UCP008502"/>
    <property type="match status" value="1"/>
</dbReference>
<proteinExistence type="predicted"/>
<evidence type="ECO:0000313" key="1">
    <source>
        <dbReference type="EMBL" id="MEB8339210.1"/>
    </source>
</evidence>
<dbReference type="InterPro" id="IPR012545">
    <property type="entry name" value="DUF1697"/>
</dbReference>
<organism evidence="1 2">
    <name type="scientific">Streptomyces endophyticus</name>
    <dbReference type="NCBI Taxonomy" id="714166"/>
    <lineage>
        <taxon>Bacteria</taxon>
        <taxon>Bacillati</taxon>
        <taxon>Actinomycetota</taxon>
        <taxon>Actinomycetes</taxon>
        <taxon>Kitasatosporales</taxon>
        <taxon>Streptomycetaceae</taxon>
        <taxon>Streptomyces</taxon>
    </lineage>
</organism>